<reference evidence="2" key="1">
    <citation type="submission" date="2023-01" db="EMBL/GenBank/DDBJ databases">
        <title>The growth and conidiation of Purpureocillium lavendulum are regulated by nitrogen source and histone H3K14 acetylation.</title>
        <authorList>
            <person name="Tang P."/>
            <person name="Han J."/>
            <person name="Zhang C."/>
            <person name="Tang P."/>
            <person name="Qi F."/>
            <person name="Zhang K."/>
            <person name="Liang L."/>
        </authorList>
    </citation>
    <scope>NUCLEOTIDE SEQUENCE</scope>
    <source>
        <strain evidence="2">YMF1.00683</strain>
    </source>
</reference>
<dbReference type="EMBL" id="JAQHRD010000006">
    <property type="protein sequence ID" value="KAJ6439390.1"/>
    <property type="molecule type" value="Genomic_DNA"/>
</dbReference>
<keyword evidence="3" id="KW-1185">Reference proteome</keyword>
<gene>
    <name evidence="2" type="ORF">O9K51_07275</name>
</gene>
<dbReference type="AlphaFoldDB" id="A0AB34FJK4"/>
<evidence type="ECO:0000313" key="2">
    <source>
        <dbReference type="EMBL" id="KAJ6439390.1"/>
    </source>
</evidence>
<dbReference type="Proteomes" id="UP001163105">
    <property type="component" value="Unassembled WGS sequence"/>
</dbReference>
<name>A0AB34FJK4_9HYPO</name>
<proteinExistence type="predicted"/>
<dbReference type="Pfam" id="PF11951">
    <property type="entry name" value="Fungal_trans_2"/>
    <property type="match status" value="1"/>
</dbReference>
<evidence type="ECO:0000256" key="1">
    <source>
        <dbReference type="ARBA" id="ARBA00023242"/>
    </source>
</evidence>
<evidence type="ECO:0000313" key="3">
    <source>
        <dbReference type="Proteomes" id="UP001163105"/>
    </source>
</evidence>
<keyword evidence="1" id="KW-0539">Nucleus</keyword>
<protein>
    <submittedName>
        <fullName evidence="2">C6 zinc finger domain-containing protein</fullName>
    </submittedName>
</protein>
<accession>A0AB34FJK4</accession>
<sequence length="321" mass="36074">MTLLGKSPYVYQISPDHLRQASKAPDFLQFGVLCMTLNHRINRLQHEQAGPLTERFYYYRGIALSSLNQRLRLTGRNTDDVALAGVLTILLVDEDPTRSGEFEESPAANPQYLVYGNAASPFHLCPPALFVEIIGINHLRQQALTNIKMQGLQQRAYDALQRIRNFSYAQWADSKPTSRVVWLLVGDAYRAATTLYCILSLQSQPVFLDTASLRGQCLSAGRNLQRLLEGPLSHQHIRRFMLWPLVILGVHAKTDGTMRSFVACELSNLSCQIGTYAPLTAKSMLERFWSSDETGWDACFDKPYAFTMQIAVDTSGIIDPL</sequence>
<comment type="caution">
    <text evidence="2">The sequence shown here is derived from an EMBL/GenBank/DDBJ whole genome shotgun (WGS) entry which is preliminary data.</text>
</comment>
<dbReference type="InterPro" id="IPR021858">
    <property type="entry name" value="Fun_TF"/>
</dbReference>
<organism evidence="2 3">
    <name type="scientific">Purpureocillium lavendulum</name>
    <dbReference type="NCBI Taxonomy" id="1247861"/>
    <lineage>
        <taxon>Eukaryota</taxon>
        <taxon>Fungi</taxon>
        <taxon>Dikarya</taxon>
        <taxon>Ascomycota</taxon>
        <taxon>Pezizomycotina</taxon>
        <taxon>Sordariomycetes</taxon>
        <taxon>Hypocreomycetidae</taxon>
        <taxon>Hypocreales</taxon>
        <taxon>Ophiocordycipitaceae</taxon>
        <taxon>Purpureocillium</taxon>
    </lineage>
</organism>